<feature type="transmembrane region" description="Helical" evidence="1">
    <location>
        <begin position="304"/>
        <end position="329"/>
    </location>
</feature>
<keyword evidence="1" id="KW-0472">Membrane</keyword>
<dbReference type="Pfam" id="PF07786">
    <property type="entry name" value="HGSNAT_cat"/>
    <property type="match status" value="1"/>
</dbReference>
<keyword evidence="1" id="KW-0812">Transmembrane</keyword>
<feature type="transmembrane region" description="Helical" evidence="1">
    <location>
        <begin position="349"/>
        <end position="370"/>
    </location>
</feature>
<dbReference type="RefSeq" id="WP_133992434.1">
    <property type="nucleotide sequence ID" value="NZ_SODV01000001.1"/>
</dbReference>
<name>A0A4V3GLR7_9BACT</name>
<dbReference type="InterPro" id="IPR012429">
    <property type="entry name" value="HGSNAT_cat"/>
</dbReference>
<comment type="caution">
    <text evidence="3">The sequence shown here is derived from an EMBL/GenBank/DDBJ whole genome shotgun (WGS) entry which is preliminary data.</text>
</comment>
<evidence type="ECO:0000256" key="1">
    <source>
        <dbReference type="SAM" id="Phobius"/>
    </source>
</evidence>
<keyword evidence="4" id="KW-1185">Reference proteome</keyword>
<dbReference type="Proteomes" id="UP000294498">
    <property type="component" value="Unassembled WGS sequence"/>
</dbReference>
<feature type="transmembrane region" description="Helical" evidence="1">
    <location>
        <begin position="219"/>
        <end position="236"/>
    </location>
</feature>
<dbReference type="OrthoDB" id="508112at2"/>
<feature type="transmembrane region" description="Helical" evidence="1">
    <location>
        <begin position="88"/>
        <end position="109"/>
    </location>
</feature>
<dbReference type="EMBL" id="SODV01000001">
    <property type="protein sequence ID" value="TDX00613.1"/>
    <property type="molecule type" value="Genomic_DNA"/>
</dbReference>
<dbReference type="PANTHER" id="PTHR40407">
    <property type="entry name" value="MEMBRANE PROTEIN-LIKE PROTEIN"/>
    <property type="match status" value="1"/>
</dbReference>
<dbReference type="AlphaFoldDB" id="A0A4V3GLR7"/>
<feature type="domain" description="Heparan-alpha-glucosaminide N-acetyltransferase catalytic" evidence="2">
    <location>
        <begin position="7"/>
        <end position="228"/>
    </location>
</feature>
<keyword evidence="1" id="KW-1133">Transmembrane helix</keyword>
<feature type="transmembrane region" description="Helical" evidence="1">
    <location>
        <begin position="55"/>
        <end position="76"/>
    </location>
</feature>
<evidence type="ECO:0000313" key="4">
    <source>
        <dbReference type="Proteomes" id="UP000294498"/>
    </source>
</evidence>
<protein>
    <submittedName>
        <fullName evidence="3">Putative membrane protein</fullName>
    </submittedName>
</protein>
<feature type="transmembrane region" description="Helical" evidence="1">
    <location>
        <begin position="189"/>
        <end position="207"/>
    </location>
</feature>
<evidence type="ECO:0000313" key="3">
    <source>
        <dbReference type="EMBL" id="TDX00613.1"/>
    </source>
</evidence>
<gene>
    <name evidence="3" type="ORF">EDB95_1638</name>
</gene>
<evidence type="ECO:0000259" key="2">
    <source>
        <dbReference type="Pfam" id="PF07786"/>
    </source>
</evidence>
<reference evidence="3 4" key="1">
    <citation type="submission" date="2019-03" db="EMBL/GenBank/DDBJ databases">
        <title>Genomic Encyclopedia of Type Strains, Phase IV (KMG-IV): sequencing the most valuable type-strain genomes for metagenomic binning, comparative biology and taxonomic classification.</title>
        <authorList>
            <person name="Goeker M."/>
        </authorList>
    </citation>
    <scope>NUCLEOTIDE SEQUENCE [LARGE SCALE GENOMIC DNA]</scope>
    <source>
        <strain evidence="3 4">DSM 100059</strain>
    </source>
</reference>
<organism evidence="3 4">
    <name type="scientific">Dinghuibacter silviterrae</name>
    <dbReference type="NCBI Taxonomy" id="1539049"/>
    <lineage>
        <taxon>Bacteria</taxon>
        <taxon>Pseudomonadati</taxon>
        <taxon>Bacteroidota</taxon>
        <taxon>Chitinophagia</taxon>
        <taxon>Chitinophagales</taxon>
        <taxon>Chitinophagaceae</taxon>
        <taxon>Dinghuibacter</taxon>
    </lineage>
</organism>
<feature type="transmembrane region" description="Helical" evidence="1">
    <location>
        <begin position="115"/>
        <end position="134"/>
    </location>
</feature>
<sequence>MTAKPARIESIDLLRGIVMILMALDHVRDYFHFSAYQYNPLDLARTTAPIFLTRWITHFCAPIFMLLAGVSAHLYGLKRSKAELSRFLLTRGVWLIFLELFIVTVEWTFNPLFNFYILQVIWAFGVSMIVMAGLIRLPLWAILSVGIVLVAGHNTLDGIHVPGDGARAYLWSFLHDQRFFDNVAMGYPIIPWIGIMALGYALGSWYAPSFDAARRRRNLLYTGFAALLAFVLIRWTNVYGDPQGWSVQKTPLFTLLSFVNVTKYPPSLLYCLLTLGPALIFLAVSERPVGAFGQKILVFGRVPLFYYLVHIFVVHALAVIGAMICGYPWGDMTMIRSWVTNNASLRGYGFNLLTVYVIWIGVVLALYPLCRWYDAYKRGHKKWWLSYM</sequence>
<accession>A0A4V3GLR7</accession>
<dbReference type="PANTHER" id="PTHR40407:SF1">
    <property type="entry name" value="HEPARAN-ALPHA-GLUCOSAMINIDE N-ACETYLTRANSFERASE CATALYTIC DOMAIN-CONTAINING PROTEIN"/>
    <property type="match status" value="1"/>
</dbReference>
<feature type="transmembrane region" description="Helical" evidence="1">
    <location>
        <begin position="267"/>
        <end position="284"/>
    </location>
</feature>
<proteinExistence type="predicted"/>